<accession>A0ABU4LY12</accession>
<dbReference type="SUPFAM" id="SSF56784">
    <property type="entry name" value="HAD-like"/>
    <property type="match status" value="1"/>
</dbReference>
<dbReference type="RefSeq" id="WP_319166485.1">
    <property type="nucleotide sequence ID" value="NZ_JARAWP010000010.1"/>
</dbReference>
<evidence type="ECO:0000313" key="1">
    <source>
        <dbReference type="EMBL" id="MDX3019889.1"/>
    </source>
</evidence>
<organism evidence="1 2">
    <name type="scientific">Streptomyces acidiscabies</name>
    <dbReference type="NCBI Taxonomy" id="42234"/>
    <lineage>
        <taxon>Bacteria</taxon>
        <taxon>Bacillati</taxon>
        <taxon>Actinomycetota</taxon>
        <taxon>Actinomycetes</taxon>
        <taxon>Kitasatosporales</taxon>
        <taxon>Streptomycetaceae</taxon>
        <taxon>Streptomyces</taxon>
    </lineage>
</organism>
<protein>
    <submittedName>
        <fullName evidence="1">Uncharacterized protein</fullName>
    </submittedName>
</protein>
<proteinExistence type="predicted"/>
<gene>
    <name evidence="1" type="ORF">PV666_18605</name>
</gene>
<reference evidence="1 2" key="1">
    <citation type="journal article" date="2023" name="Microb. Genom.">
        <title>Mesoterricola silvestris gen. nov., sp. nov., Mesoterricola sediminis sp. nov., Geothrix oryzae sp. nov., Geothrix edaphica sp. nov., Geothrix rubra sp. nov., and Geothrix limicola sp. nov., six novel members of Acidobacteriota isolated from soils.</title>
        <authorList>
            <person name="Weisberg A.J."/>
            <person name="Pearce E."/>
            <person name="Kramer C.G."/>
            <person name="Chang J.H."/>
            <person name="Clarke C.R."/>
        </authorList>
    </citation>
    <scope>NUCLEOTIDE SEQUENCE [LARGE SCALE GENOMIC DNA]</scope>
    <source>
        <strain evidence="1 2">NB05-1H</strain>
    </source>
</reference>
<comment type="caution">
    <text evidence="1">The sequence shown here is derived from an EMBL/GenBank/DDBJ whole genome shotgun (WGS) entry which is preliminary data.</text>
</comment>
<name>A0ABU4LY12_9ACTN</name>
<dbReference type="Proteomes" id="UP001272987">
    <property type="component" value="Unassembled WGS sequence"/>
</dbReference>
<evidence type="ECO:0000313" key="2">
    <source>
        <dbReference type="Proteomes" id="UP001272987"/>
    </source>
</evidence>
<dbReference type="EMBL" id="JARAWP010000010">
    <property type="protein sequence ID" value="MDX3019889.1"/>
    <property type="molecule type" value="Genomic_DNA"/>
</dbReference>
<sequence>MTIAVDFDGVIHTYSRGWQDGTIYDPPMPGALDGLRALMEQDAVFIFTTRPAIDVAMWLENHGFSTRFDFDGTFWNDRGVLLVTNRKLAATAYLDDRAVRFINWEQALTDLSPNGQER</sequence>
<dbReference type="InterPro" id="IPR036412">
    <property type="entry name" value="HAD-like_sf"/>
</dbReference>
<keyword evidence="2" id="KW-1185">Reference proteome</keyword>
<dbReference type="Gene3D" id="3.40.50.1000">
    <property type="entry name" value="HAD superfamily/HAD-like"/>
    <property type="match status" value="1"/>
</dbReference>
<dbReference type="InterPro" id="IPR023214">
    <property type="entry name" value="HAD_sf"/>
</dbReference>